<keyword evidence="3" id="KW-1185">Reference proteome</keyword>
<organism evidence="2 3">
    <name type="scientific">Roseomonas acroporae</name>
    <dbReference type="NCBI Taxonomy" id="2937791"/>
    <lineage>
        <taxon>Bacteria</taxon>
        <taxon>Pseudomonadati</taxon>
        <taxon>Pseudomonadota</taxon>
        <taxon>Alphaproteobacteria</taxon>
        <taxon>Acetobacterales</taxon>
        <taxon>Roseomonadaceae</taxon>
        <taxon>Roseomonas</taxon>
    </lineage>
</organism>
<dbReference type="Proteomes" id="UP001139516">
    <property type="component" value="Unassembled WGS sequence"/>
</dbReference>
<proteinExistence type="predicted"/>
<name>A0A9X1YLB1_9PROT</name>
<dbReference type="InterPro" id="IPR057447">
    <property type="entry name" value="Bbp19-like_phage"/>
</dbReference>
<evidence type="ECO:0000313" key="2">
    <source>
        <dbReference type="EMBL" id="MCK8788086.1"/>
    </source>
</evidence>
<dbReference type="EMBL" id="JALPRX010000177">
    <property type="protein sequence ID" value="MCK8788086.1"/>
    <property type="molecule type" value="Genomic_DNA"/>
</dbReference>
<sequence>MADLDDYLDPGGEERRERDALAERVAAEDAWRAVLASHHGRLVLAALLRQSGYLGPSHTPGDPLSTAYREGARALGGVIHARAMALDPAGWPRLWRLIAAGEESA</sequence>
<comment type="caution">
    <text evidence="2">The sequence shown here is derived from an EMBL/GenBank/DDBJ whole genome shotgun (WGS) entry which is preliminary data.</text>
</comment>
<feature type="domain" description="Bbp19-like phage" evidence="1">
    <location>
        <begin position="31"/>
        <end position="84"/>
    </location>
</feature>
<evidence type="ECO:0000313" key="3">
    <source>
        <dbReference type="Proteomes" id="UP001139516"/>
    </source>
</evidence>
<reference evidence="2" key="1">
    <citation type="submission" date="2022-04" db="EMBL/GenBank/DDBJ databases">
        <title>Roseomonas acroporae sp. nov., isolated from coral Acropora digitifera.</title>
        <authorList>
            <person name="Sun H."/>
        </authorList>
    </citation>
    <scope>NUCLEOTIDE SEQUENCE</scope>
    <source>
        <strain evidence="2">NAR14</strain>
    </source>
</reference>
<dbReference type="AlphaFoldDB" id="A0A9X1YLB1"/>
<gene>
    <name evidence="2" type="ORF">M0638_27395</name>
</gene>
<protein>
    <recommendedName>
        <fullName evidence="1">Bbp19-like phage domain-containing protein</fullName>
    </recommendedName>
</protein>
<dbReference type="RefSeq" id="WP_248670128.1">
    <property type="nucleotide sequence ID" value="NZ_JALPRX010000177.1"/>
</dbReference>
<accession>A0A9X1YLB1</accession>
<dbReference type="Pfam" id="PF25181">
    <property type="entry name" value="Phage_Bbp19"/>
    <property type="match status" value="1"/>
</dbReference>
<evidence type="ECO:0000259" key="1">
    <source>
        <dbReference type="Pfam" id="PF25181"/>
    </source>
</evidence>